<gene>
    <name evidence="2" type="ORF">Tco025E_04188</name>
</gene>
<dbReference type="GeneID" id="40317799"/>
<comment type="caution">
    <text evidence="2">The sequence shown here is derived from an EMBL/GenBank/DDBJ whole genome shotgun (WGS) entry which is preliminary data.</text>
</comment>
<reference evidence="2 3" key="1">
    <citation type="journal article" date="2018" name="BMC Genomics">
        <title>Genomic comparison of Trypanosoma conorhini and Trypanosoma rangeli to Trypanosoma cruzi strains of high and low virulence.</title>
        <authorList>
            <person name="Bradwell K.R."/>
            <person name="Koparde V.N."/>
            <person name="Matveyev A.V."/>
            <person name="Serrano M.G."/>
            <person name="Alves J.M."/>
            <person name="Parikh H."/>
            <person name="Huang B."/>
            <person name="Lee V."/>
            <person name="Espinosa-Alvarez O."/>
            <person name="Ortiz P.A."/>
            <person name="Costa-Martins A.G."/>
            <person name="Teixeira M.M."/>
            <person name="Buck G.A."/>
        </authorList>
    </citation>
    <scope>NUCLEOTIDE SEQUENCE [LARGE SCALE GENOMIC DNA]</scope>
    <source>
        <strain evidence="2 3">025E</strain>
    </source>
</reference>
<proteinExistence type="predicted"/>
<sequence>MSTVSQEESALARRVASVERRSAAMERAIIAAMQEVDELRCVLTARMDDVQRVAAAAAQEGRRPAPESGSNDEDGSDGGTPRAGPTLRVLKEAMHAAAEASAASAALREKLRLQQLRQGGLEQEVEALRSGLERRVQGLEQHTSQRACEVEGRLRGVEAAAQRPDSGGDALLLQQLQARVARLERRQEAMQGHAVT</sequence>
<evidence type="ECO:0000313" key="3">
    <source>
        <dbReference type="Proteomes" id="UP000284403"/>
    </source>
</evidence>
<feature type="non-terminal residue" evidence="2">
    <location>
        <position position="196"/>
    </location>
</feature>
<organism evidence="2 3">
    <name type="scientific">Trypanosoma conorhini</name>
    <dbReference type="NCBI Taxonomy" id="83891"/>
    <lineage>
        <taxon>Eukaryota</taxon>
        <taxon>Discoba</taxon>
        <taxon>Euglenozoa</taxon>
        <taxon>Kinetoplastea</taxon>
        <taxon>Metakinetoplastina</taxon>
        <taxon>Trypanosomatida</taxon>
        <taxon>Trypanosomatidae</taxon>
        <taxon>Trypanosoma</taxon>
    </lineage>
</organism>
<dbReference type="RefSeq" id="XP_029228841.1">
    <property type="nucleotide sequence ID" value="XM_029371100.1"/>
</dbReference>
<dbReference type="EMBL" id="MKKU01000206">
    <property type="protein sequence ID" value="RNF19431.1"/>
    <property type="molecule type" value="Genomic_DNA"/>
</dbReference>
<evidence type="ECO:0000313" key="2">
    <source>
        <dbReference type="EMBL" id="RNF19431.1"/>
    </source>
</evidence>
<name>A0A3R7LAC3_9TRYP</name>
<feature type="region of interest" description="Disordered" evidence="1">
    <location>
        <begin position="54"/>
        <end position="85"/>
    </location>
</feature>
<dbReference type="Proteomes" id="UP000284403">
    <property type="component" value="Unassembled WGS sequence"/>
</dbReference>
<accession>A0A3R7LAC3</accession>
<dbReference type="AlphaFoldDB" id="A0A3R7LAC3"/>
<keyword evidence="3" id="KW-1185">Reference proteome</keyword>
<protein>
    <submittedName>
        <fullName evidence="2">Putative plectin-like protein</fullName>
    </submittedName>
</protein>
<evidence type="ECO:0000256" key="1">
    <source>
        <dbReference type="SAM" id="MobiDB-lite"/>
    </source>
</evidence>